<evidence type="ECO:0000256" key="12">
    <source>
        <dbReference type="ARBA" id="ARBA00023136"/>
    </source>
</evidence>
<feature type="transmembrane region" description="Helical" evidence="19">
    <location>
        <begin position="1378"/>
        <end position="1402"/>
    </location>
</feature>
<evidence type="ECO:0000256" key="6">
    <source>
        <dbReference type="ARBA" id="ARBA00022673"/>
    </source>
</evidence>
<proteinExistence type="inferred from homology"/>
<dbReference type="Proteomes" id="UP000765509">
    <property type="component" value="Unassembled WGS sequence"/>
</dbReference>
<evidence type="ECO:0000256" key="14">
    <source>
        <dbReference type="ARBA" id="ARBA00023303"/>
    </source>
</evidence>
<evidence type="ECO:0000256" key="18">
    <source>
        <dbReference type="SAM" id="MobiDB-lite"/>
    </source>
</evidence>
<comment type="similarity">
    <text evidence="16">Belongs to the calcium channel alpha-1 subunit (TC 1.A.1.11) family.</text>
</comment>
<feature type="transmembrane region" description="Helical" evidence="19">
    <location>
        <begin position="394"/>
        <end position="418"/>
    </location>
</feature>
<keyword evidence="22" id="KW-1185">Reference proteome</keyword>
<evidence type="ECO:0000313" key="21">
    <source>
        <dbReference type="EMBL" id="MBW0462341.1"/>
    </source>
</evidence>
<keyword evidence="10 19" id="KW-1133">Transmembrane helix</keyword>
<dbReference type="FunFam" id="1.20.120.350:FF:000063">
    <property type="entry name" value="Calcium channel subunit Cch1"/>
    <property type="match status" value="1"/>
</dbReference>
<feature type="transmembrane region" description="Helical" evidence="19">
    <location>
        <begin position="778"/>
        <end position="804"/>
    </location>
</feature>
<feature type="domain" description="EF-hand" evidence="20">
    <location>
        <begin position="1894"/>
        <end position="1929"/>
    </location>
</feature>
<keyword evidence="13" id="KW-0325">Glycoprotein</keyword>
<dbReference type="InterPro" id="IPR050599">
    <property type="entry name" value="VDCC_alpha-1_subunit"/>
</dbReference>
<keyword evidence="5" id="KW-0109">Calcium transport</keyword>
<feature type="transmembrane region" description="Helical" evidence="19">
    <location>
        <begin position="1700"/>
        <end position="1720"/>
    </location>
</feature>
<dbReference type="Pfam" id="PF00520">
    <property type="entry name" value="Ion_trans"/>
    <property type="match status" value="4"/>
</dbReference>
<dbReference type="PANTHER" id="PTHR45628:SF7">
    <property type="entry name" value="VOLTAGE-DEPENDENT CALCIUM CHANNEL TYPE A SUBUNIT ALPHA-1"/>
    <property type="match status" value="1"/>
</dbReference>
<organism evidence="21 22">
    <name type="scientific">Austropuccinia psidii MF-1</name>
    <dbReference type="NCBI Taxonomy" id="1389203"/>
    <lineage>
        <taxon>Eukaryota</taxon>
        <taxon>Fungi</taxon>
        <taxon>Dikarya</taxon>
        <taxon>Basidiomycota</taxon>
        <taxon>Pucciniomycotina</taxon>
        <taxon>Pucciniomycetes</taxon>
        <taxon>Pucciniales</taxon>
        <taxon>Sphaerophragmiaceae</taxon>
        <taxon>Austropuccinia</taxon>
    </lineage>
</organism>
<keyword evidence="14" id="KW-0407">Ion channel</keyword>
<keyword evidence="7 19" id="KW-0812">Transmembrane</keyword>
<feature type="transmembrane region" description="Helical" evidence="19">
    <location>
        <begin position="1055"/>
        <end position="1081"/>
    </location>
</feature>
<keyword evidence="3" id="KW-1003">Cell membrane</keyword>
<keyword evidence="2" id="KW-0813">Transport</keyword>
<dbReference type="OrthoDB" id="416585at2759"/>
<evidence type="ECO:0000256" key="16">
    <source>
        <dbReference type="ARBA" id="ARBA00061395"/>
    </source>
</evidence>
<feature type="transmembrane region" description="Helical" evidence="19">
    <location>
        <begin position="1297"/>
        <end position="1318"/>
    </location>
</feature>
<comment type="function">
    <text evidence="15">Voltage-gated, high-affinity calcium channel that functions together with MID1 to mediate calcium entry into cells. Required during conditions of environmental stress.</text>
</comment>
<evidence type="ECO:0000256" key="13">
    <source>
        <dbReference type="ARBA" id="ARBA00023180"/>
    </source>
</evidence>
<feature type="region of interest" description="Disordered" evidence="18">
    <location>
        <begin position="301"/>
        <end position="322"/>
    </location>
</feature>
<dbReference type="PANTHER" id="PTHR45628">
    <property type="entry name" value="VOLTAGE-DEPENDENT CALCIUM CHANNEL TYPE A SUBUNIT ALPHA-1"/>
    <property type="match status" value="1"/>
</dbReference>
<evidence type="ECO:0000256" key="11">
    <source>
        <dbReference type="ARBA" id="ARBA00023065"/>
    </source>
</evidence>
<comment type="caution">
    <text evidence="21">The sequence shown here is derived from an EMBL/GenBank/DDBJ whole genome shotgun (WGS) entry which is preliminary data.</text>
</comment>
<keyword evidence="4" id="KW-0597">Phosphoprotein</keyword>
<sequence>MSNSNSNSNLNHSFASQNLQRISSVKNQNQVSSIDSENLSISFDNQINSVVKLSSSFKAKFKLKSKSNHSSIASSSSSSSSSSNHFKSKNRLIESNQNQDLIDSNSTDSLINQDSFSSIKKNISKNSSSQGMIIDSNQIVSDSLSINSHPLSNQHFNLNSNQNPHQIPSESLDSSYLNHKHQLKNKNKTRSFHENDELNFTSLTLAQNLNTAITPAWPHASPSQFNSNSSSSQSHQNHSRLSRNVTLSHAAKLLRGVSQRVVNISGLGHNQSINLDPSNSSSSIHHDQIELQTSNQSNHLNLSQSHHASSPNQSNLNLNHSNPSPQLRGHTLRFFGPHHPIRLALFRLFHSGFIDPLIFILIIIDAIILTIQSSKSVYEFPRPVKGYFHTWEDLTLFGLFCVFTLEVIARIITCGFIFNHYSNPNLLKPSRFSKALPQSIRNWISTKRPSLIHHQDQNNPDWYSSHRDIYQPDPLFSKSPVIPISFNPSYFDSLKSNSKTLTSDPPPHHLKKSVNLAPIQPSLTYTSTPIGPLPPYSAPLPHANSFPSSTPSRKPLFLQEAALFRSGLQRQQNQLINQIAYLRQSWNRIDFVAVISFWISFILSINGTEAASQVYVFRALSVLRLMRLLTITSGTTRILHSLKRAFPLLVNVIFFILFAIILFSIVGVQSFKGSYERYCVWIDPAGQSNYTFSTQSCGGQYHPITGAAEGFLRNSTGRLFGTPKGYLCPQGQICMETGNPNNGTQSFDNVAQAAMQVIVIASANTWSNMMFSLMDAEYFACCAFFIIGLLVLNFWLLNILVAVITHTFAEIMDETKHSAFATSSIPLLTGAGPFNTSKLIGRRIKMLKTGWLKKINEKLYYPWVLVVLLQFSFQASRSATQSSWMHRLDTIESYFTLVFAVEILIRLAGHFPDQFSEFFQTGANQADTGLAIITSIIQLPPIKHSPFYPWFTFFQIARFYRVIVAFPRTGNLLQGLRGSVKGLVNMFLFLLGIIFFAAILACQLLRGLIPSSDETEMTFYTMWNSFLAMYQVFSSENWTSVLYSAMAAQASSNQAFISGILIAGWFLLSNLVLLQMFIAVISEGFAVAEEQKRNEQIRAMVNRSNPQSDLPKWFIKLNPYHRCQKSDKPITLDGDDLPSQGVLRARKSVIKDFLRPNRTVKHTSEDNLKEAPTSPFDRNSFIGRARMAFLLDSTDGVLSDQKSIDAGITTQQRAEAEVERQREFLSMTPSQRQQFYLVLNNEKVAREAEFIKAHPTYDKVFWVISQQNCLRQMCQFLVEPAHGKRIFGRPANKSGVFGFQFMVFATIIGSIVVAAIATPVYKQHYFLENGDSNTTWFNLTEIGLGMFFILEFFIKVLADGFIFTPNAYLLNTWNRIDLLVLITLVSDVLSSLIYGGSTSRFTRSLKAFRALRMINLTSSMRETFYNVLIIGFWDLLDASVLTVMYIIPFAVWGQNLFAGLMFGCNDTTASGKFECIGEYFNSPSALSESPSSFNFLMPRAWMNPYVYSFDTFREAVLILFEIISQEGWINVMTSLMSIKGLDLQPSQDSSSWNAIYSLIYNLFGATIVLTLFLAVIINNFLKRSGSAFLTIEQQQWINLKRLIIRQKPSKRPKARPQDTIRDWCYKRATQKHGWWSRTMTVIYVIHVMILMTSTRQSSQPEIEIVRDWGFLFLATIYLLDIVIALLGLGWISFQQNGWRIFDVIVVAGTFGTTVPIVLFPSRATNITIQFQKFFLVAIAIKLVMKNNELNKLFKTAISSLPSIANLLGLWIIFFFVWGILFVENFSLTRLGPSSLTRYSNYQSLANALVMLAIQSTGEGWNAFMHDYTVQAPYCISSPNFLFNDCGSTTAAYLLFISWNVISMYIVLNMFTGLVVDNFAYVFQLFGKVKAIDREEVRRFKEAWAEVDLDRTGYIKRHQFIAFFSRLKGVFDLSVYPAEMRVENLLSSCAVNTSYPMVNGLKECSKNQSRLVPLGKGRSGALNVDKLQRKLNEVNWKEIVQRIDLLNHLFQEAILIEKPGKGLSFTRMMLLLAHYRLIEDEQAMQLEELLDRRASKEKVKELVQFEKIQGLLMMVVQRRRFKSWLKNKKKI</sequence>
<evidence type="ECO:0000313" key="22">
    <source>
        <dbReference type="Proteomes" id="UP000765509"/>
    </source>
</evidence>
<feature type="transmembrane region" description="Helical" evidence="19">
    <location>
        <begin position="589"/>
        <end position="608"/>
    </location>
</feature>
<dbReference type="InterPro" id="IPR002048">
    <property type="entry name" value="EF_hand_dom"/>
</dbReference>
<comment type="subcellular location">
    <subcellularLocation>
        <location evidence="1">Cell membrane</location>
        <topology evidence="1">Multi-pass membrane protein</topology>
    </subcellularLocation>
</comment>
<feature type="transmembrane region" description="Helical" evidence="19">
    <location>
        <begin position="1339"/>
        <end position="1358"/>
    </location>
</feature>
<dbReference type="GO" id="GO:0005509">
    <property type="term" value="F:calcium ion binding"/>
    <property type="evidence" value="ECO:0007669"/>
    <property type="project" value="InterPro"/>
</dbReference>
<feature type="transmembrane region" description="Helical" evidence="19">
    <location>
        <begin position="352"/>
        <end position="374"/>
    </location>
</feature>
<dbReference type="GO" id="GO:0098703">
    <property type="term" value="P:calcium ion import across plasma membrane"/>
    <property type="evidence" value="ECO:0007669"/>
    <property type="project" value="TreeGrafter"/>
</dbReference>
<name>A0A9Q3GCZ2_9BASI</name>
<evidence type="ECO:0000256" key="9">
    <source>
        <dbReference type="ARBA" id="ARBA00022882"/>
    </source>
</evidence>
<dbReference type="Gene3D" id="1.20.120.350">
    <property type="entry name" value="Voltage-gated potassium channels. Chain C"/>
    <property type="match status" value="4"/>
</dbReference>
<dbReference type="GO" id="GO:0008331">
    <property type="term" value="F:high voltage-gated calcium channel activity"/>
    <property type="evidence" value="ECO:0007669"/>
    <property type="project" value="TreeGrafter"/>
</dbReference>
<keyword evidence="6" id="KW-0107">Calcium channel</keyword>
<keyword evidence="12 19" id="KW-0472">Membrane</keyword>
<evidence type="ECO:0000256" key="10">
    <source>
        <dbReference type="ARBA" id="ARBA00022989"/>
    </source>
</evidence>
<accession>A0A9Q3GCZ2</accession>
<evidence type="ECO:0000256" key="17">
    <source>
        <dbReference type="ARBA" id="ARBA00067459"/>
    </source>
</evidence>
<evidence type="ECO:0000256" key="3">
    <source>
        <dbReference type="ARBA" id="ARBA00022475"/>
    </source>
</evidence>
<feature type="transmembrane region" description="Helical" evidence="19">
    <location>
        <begin position="645"/>
        <end position="668"/>
    </location>
</feature>
<dbReference type="FunFam" id="1.10.287.70:FF:000093">
    <property type="entry name" value="Calcium channel subunit Cch1"/>
    <property type="match status" value="1"/>
</dbReference>
<feature type="compositionally biased region" description="Low complexity" evidence="18">
    <location>
        <begin position="219"/>
        <end position="236"/>
    </location>
</feature>
<feature type="transmembrane region" description="Helical" evidence="19">
    <location>
        <begin position="1850"/>
        <end position="1875"/>
    </location>
</feature>
<keyword evidence="8" id="KW-0106">Calcium</keyword>
<evidence type="ECO:0000256" key="7">
    <source>
        <dbReference type="ARBA" id="ARBA00022692"/>
    </source>
</evidence>
<evidence type="ECO:0000256" key="15">
    <source>
        <dbReference type="ARBA" id="ARBA00057587"/>
    </source>
</evidence>
<gene>
    <name evidence="21" type="ORF">O181_002056</name>
</gene>
<feature type="transmembrane region" description="Helical" evidence="19">
    <location>
        <begin position="987"/>
        <end position="1009"/>
    </location>
</feature>
<evidence type="ECO:0000256" key="8">
    <source>
        <dbReference type="ARBA" id="ARBA00022837"/>
    </source>
</evidence>
<evidence type="ECO:0000256" key="2">
    <source>
        <dbReference type="ARBA" id="ARBA00022448"/>
    </source>
</evidence>
<evidence type="ECO:0000256" key="1">
    <source>
        <dbReference type="ARBA" id="ARBA00004651"/>
    </source>
</evidence>
<feature type="transmembrane region" description="Helical" evidence="19">
    <location>
        <begin position="1558"/>
        <end position="1581"/>
    </location>
</feature>
<feature type="transmembrane region" description="Helical" evidence="19">
    <location>
        <begin position="1763"/>
        <end position="1782"/>
    </location>
</feature>
<feature type="compositionally biased region" description="Polar residues" evidence="18">
    <location>
        <begin position="93"/>
        <end position="107"/>
    </location>
</feature>
<feature type="region of interest" description="Disordered" evidence="18">
    <location>
        <begin position="68"/>
        <end position="107"/>
    </location>
</feature>
<reference evidence="21" key="1">
    <citation type="submission" date="2021-03" db="EMBL/GenBank/DDBJ databases">
        <title>Draft genome sequence of rust myrtle Austropuccinia psidii MF-1, a brazilian biotype.</title>
        <authorList>
            <person name="Quecine M.C."/>
            <person name="Pachon D.M.R."/>
            <person name="Bonatelli M.L."/>
            <person name="Correr F.H."/>
            <person name="Franceschini L.M."/>
            <person name="Leite T.F."/>
            <person name="Margarido G.R.A."/>
            <person name="Almeida C.A."/>
            <person name="Ferrarezi J.A."/>
            <person name="Labate C.A."/>
        </authorList>
    </citation>
    <scope>NUCLEOTIDE SEQUENCE</scope>
    <source>
        <strain evidence="21">MF-1</strain>
    </source>
</reference>
<dbReference type="EMBL" id="AVOT02000330">
    <property type="protein sequence ID" value="MBW0462341.1"/>
    <property type="molecule type" value="Genomic_DNA"/>
</dbReference>
<evidence type="ECO:0000256" key="5">
    <source>
        <dbReference type="ARBA" id="ARBA00022568"/>
    </source>
</evidence>
<feature type="transmembrane region" description="Helical" evidence="19">
    <location>
        <begin position="1634"/>
        <end position="1651"/>
    </location>
</feature>
<dbReference type="Gene3D" id="1.10.287.70">
    <property type="match status" value="4"/>
</dbReference>
<protein>
    <recommendedName>
        <fullName evidence="17">Calcium-channel protein CCH1</fullName>
    </recommendedName>
</protein>
<feature type="region of interest" description="Disordered" evidence="18">
    <location>
        <begin position="153"/>
        <end position="172"/>
    </location>
</feature>
<dbReference type="InterPro" id="IPR027359">
    <property type="entry name" value="Volt_channel_dom_sf"/>
</dbReference>
<feature type="compositionally biased region" description="Low complexity" evidence="18">
    <location>
        <begin position="68"/>
        <end position="85"/>
    </location>
</feature>
<evidence type="ECO:0000259" key="20">
    <source>
        <dbReference type="PROSITE" id="PS50222"/>
    </source>
</evidence>
<evidence type="ECO:0000256" key="4">
    <source>
        <dbReference type="ARBA" id="ARBA00022553"/>
    </source>
</evidence>
<dbReference type="InterPro" id="IPR005821">
    <property type="entry name" value="Ion_trans_dom"/>
</dbReference>
<dbReference type="SUPFAM" id="SSF81324">
    <property type="entry name" value="Voltage-gated potassium channels"/>
    <property type="match status" value="4"/>
</dbReference>
<dbReference type="PROSITE" id="PS50222">
    <property type="entry name" value="EF_HAND_2"/>
    <property type="match status" value="1"/>
</dbReference>
<dbReference type="FunFam" id="1.10.287.70:FF:000118">
    <property type="entry name" value="Calcium channel subunit Cch1"/>
    <property type="match status" value="1"/>
</dbReference>
<feature type="transmembrane region" description="Helical" evidence="19">
    <location>
        <begin position="1671"/>
        <end position="1693"/>
    </location>
</feature>
<keyword evidence="11" id="KW-0406">Ion transport</keyword>
<feature type="region of interest" description="Disordered" evidence="18">
    <location>
        <begin position="215"/>
        <end position="242"/>
    </location>
</feature>
<evidence type="ECO:0000256" key="19">
    <source>
        <dbReference type="SAM" id="Phobius"/>
    </source>
</evidence>
<keyword evidence="9" id="KW-0851">Voltage-gated channel</keyword>
<dbReference type="GO" id="GO:0005891">
    <property type="term" value="C:voltage-gated calcium channel complex"/>
    <property type="evidence" value="ECO:0007669"/>
    <property type="project" value="TreeGrafter"/>
</dbReference>